<gene>
    <name evidence="3" type="ORF">BKD09_31895</name>
</gene>
<accession>A0A1L3FI15</accession>
<proteinExistence type="predicted"/>
<name>A0A1L3FI15_BRAJP</name>
<dbReference type="EMBL" id="CP017637">
    <property type="protein sequence ID" value="APG12955.1"/>
    <property type="molecule type" value="Genomic_DNA"/>
</dbReference>
<dbReference type="Proteomes" id="UP000181962">
    <property type="component" value="Chromosome"/>
</dbReference>
<feature type="region of interest" description="Disordered" evidence="1">
    <location>
        <begin position="61"/>
        <end position="84"/>
    </location>
</feature>
<evidence type="ECO:0000256" key="1">
    <source>
        <dbReference type="SAM" id="MobiDB-lite"/>
    </source>
</evidence>
<feature type="signal peptide" evidence="2">
    <location>
        <begin position="1"/>
        <end position="27"/>
    </location>
</feature>
<sequence>MIGGRRALPVLVVAVAAVLAATFMAHAQGFGRGRGNSGPPVESRPKVDEKAYKAALDRIPVPDEKYDPWGGARATDTKASKKKN</sequence>
<feature type="chain" id="PRO_5012046652" evidence="2">
    <location>
        <begin position="28"/>
        <end position="84"/>
    </location>
</feature>
<feature type="region of interest" description="Disordered" evidence="1">
    <location>
        <begin position="29"/>
        <end position="49"/>
    </location>
</feature>
<dbReference type="AlphaFoldDB" id="A0A1L3FI15"/>
<dbReference type="RefSeq" id="WP_071915190.1">
    <property type="nucleotide sequence ID" value="NZ_CP017637.1"/>
</dbReference>
<dbReference type="OrthoDB" id="8255536at2"/>
<evidence type="ECO:0000313" key="4">
    <source>
        <dbReference type="Proteomes" id="UP000181962"/>
    </source>
</evidence>
<evidence type="ECO:0000313" key="3">
    <source>
        <dbReference type="EMBL" id="APG12955.1"/>
    </source>
</evidence>
<protein>
    <submittedName>
        <fullName evidence="3">Uncharacterized protein</fullName>
    </submittedName>
</protein>
<reference evidence="3 4" key="1">
    <citation type="submission" date="2016-11" db="EMBL/GenBank/DDBJ databases">
        <title>Complete Genome Sequence of Bradyrhizobium sp. strain J5, an isolated from soybean nodule in Hokkaido.</title>
        <authorList>
            <person name="Kanehara K."/>
        </authorList>
    </citation>
    <scope>NUCLEOTIDE SEQUENCE [LARGE SCALE GENOMIC DNA]</scope>
    <source>
        <strain evidence="3 4">J5</strain>
    </source>
</reference>
<evidence type="ECO:0000256" key="2">
    <source>
        <dbReference type="SAM" id="SignalP"/>
    </source>
</evidence>
<feature type="compositionally biased region" description="Basic and acidic residues" evidence="1">
    <location>
        <begin position="75"/>
        <end position="84"/>
    </location>
</feature>
<organism evidence="3 4">
    <name type="scientific">Bradyrhizobium japonicum</name>
    <dbReference type="NCBI Taxonomy" id="375"/>
    <lineage>
        <taxon>Bacteria</taxon>
        <taxon>Pseudomonadati</taxon>
        <taxon>Pseudomonadota</taxon>
        <taxon>Alphaproteobacteria</taxon>
        <taxon>Hyphomicrobiales</taxon>
        <taxon>Nitrobacteraceae</taxon>
        <taxon>Bradyrhizobium</taxon>
    </lineage>
</organism>
<keyword evidence="2" id="KW-0732">Signal</keyword>